<dbReference type="Gene3D" id="2.130.10.10">
    <property type="entry name" value="YVTN repeat-like/Quinoprotein amine dehydrogenase"/>
    <property type="match status" value="1"/>
</dbReference>
<dbReference type="Proteomes" id="UP000231962">
    <property type="component" value="Unassembled WGS sequence"/>
</dbReference>
<evidence type="ECO:0000313" key="1">
    <source>
        <dbReference type="EMBL" id="PJZ69077.1"/>
    </source>
</evidence>
<sequence>MKRLIFTQIIALAISLLQNCTVQKDENYNKNASLLQWLIGTQAHAFVYVANQDASASKINVMQISSSGNPVGFGDISSPALPAWVTATGSGTGHVYASLSGNNSVQVLDYRIGSFPLKSISVGRNPTRIYVDPMHSDHNWVMNDGDGSGADTILCDASHSSFTVIHDTSDTLIISDIHETICIGKGPHNAAFATMNPMLAMVTNETDSSISVVDNDENSPTFLHPTLGVLRTLTLGSNPKGIVYSPSKNRFYSYLPSTGEIAIIDPTGNSNTGSLAGTISGIGSGFSILKIDETGNFLVLSGIDLVSSATSASGILTVVDLSDNSVHPISVPNSGFSDIQFSHDGTKLFVATAENGNATQKASIMTEKFYIYDSSHLPHVSLAKTVQVGHSHQSYRTFTLFNMDNMMAGVYVPNFSDGTVTALDGMNFDPVATINTGGSPLHSTIFCTMNGANSGHDHGH</sequence>
<keyword evidence="3" id="KW-1185">Reference proteome</keyword>
<dbReference type="PANTHER" id="PTHR47197">
    <property type="entry name" value="PROTEIN NIRF"/>
    <property type="match status" value="1"/>
</dbReference>
<name>A0A2M9ZIA0_9LEPT</name>
<evidence type="ECO:0008006" key="5">
    <source>
        <dbReference type="Google" id="ProtNLM"/>
    </source>
</evidence>
<comment type="caution">
    <text evidence="2">The sequence shown here is derived from an EMBL/GenBank/DDBJ whole genome shotgun (WGS) entry which is preliminary data.</text>
</comment>
<evidence type="ECO:0000313" key="4">
    <source>
        <dbReference type="Proteomes" id="UP000231990"/>
    </source>
</evidence>
<dbReference type="Proteomes" id="UP000231990">
    <property type="component" value="Unassembled WGS sequence"/>
</dbReference>
<dbReference type="EMBL" id="NPDY01000012">
    <property type="protein sequence ID" value="PJZ69077.1"/>
    <property type="molecule type" value="Genomic_DNA"/>
</dbReference>
<reference evidence="3 4" key="1">
    <citation type="submission" date="2017-07" db="EMBL/GenBank/DDBJ databases">
        <title>Leptospira spp. isolated from tropical soils.</title>
        <authorList>
            <person name="Thibeaux R."/>
            <person name="Iraola G."/>
            <person name="Ferres I."/>
            <person name="Bierque E."/>
            <person name="Girault D."/>
            <person name="Soupe-Gilbert M.-E."/>
            <person name="Picardeau M."/>
            <person name="Goarant C."/>
        </authorList>
    </citation>
    <scope>NUCLEOTIDE SEQUENCE [LARGE SCALE GENOMIC DNA]</scope>
    <source>
        <strain evidence="2 4">FH1-B-B1</strain>
        <strain evidence="1 3">FH1-B-C1</strain>
    </source>
</reference>
<gene>
    <name evidence="1" type="ORF">CH360_12375</name>
    <name evidence="2" type="ORF">CH373_17530</name>
</gene>
<dbReference type="InterPro" id="IPR011048">
    <property type="entry name" value="Haem_d1_sf"/>
</dbReference>
<dbReference type="InterPro" id="IPR015943">
    <property type="entry name" value="WD40/YVTN_repeat-like_dom_sf"/>
</dbReference>
<protein>
    <recommendedName>
        <fullName evidence="5">Cell surface protein</fullName>
    </recommendedName>
</protein>
<evidence type="ECO:0000313" key="2">
    <source>
        <dbReference type="EMBL" id="PJZ71786.1"/>
    </source>
</evidence>
<dbReference type="RefSeq" id="WP_100714369.1">
    <property type="nucleotide sequence ID" value="NZ_NPDY01000012.1"/>
</dbReference>
<dbReference type="InterPro" id="IPR051200">
    <property type="entry name" value="Host-pathogen_enzymatic-act"/>
</dbReference>
<evidence type="ECO:0000313" key="3">
    <source>
        <dbReference type="Proteomes" id="UP000231962"/>
    </source>
</evidence>
<dbReference type="AlphaFoldDB" id="A0A2M9ZIA0"/>
<accession>A0A2M9ZIA0</accession>
<dbReference type="PANTHER" id="PTHR47197:SF3">
    <property type="entry name" value="DIHYDRO-HEME D1 DEHYDROGENASE"/>
    <property type="match status" value="1"/>
</dbReference>
<dbReference type="EMBL" id="NPDZ01000019">
    <property type="protein sequence ID" value="PJZ71786.1"/>
    <property type="molecule type" value="Genomic_DNA"/>
</dbReference>
<dbReference type="SUPFAM" id="SSF51004">
    <property type="entry name" value="C-terminal (heme d1) domain of cytochrome cd1-nitrite reductase"/>
    <property type="match status" value="2"/>
</dbReference>
<proteinExistence type="predicted"/>
<organism evidence="2 4">
    <name type="scientific">Leptospira perolatii</name>
    <dbReference type="NCBI Taxonomy" id="2023191"/>
    <lineage>
        <taxon>Bacteria</taxon>
        <taxon>Pseudomonadati</taxon>
        <taxon>Spirochaetota</taxon>
        <taxon>Spirochaetia</taxon>
        <taxon>Leptospirales</taxon>
        <taxon>Leptospiraceae</taxon>
        <taxon>Leptospira</taxon>
    </lineage>
</organism>
<dbReference type="OrthoDB" id="9774579at2"/>